<name>A0A169C2R7_9MICO</name>
<dbReference type="Pfam" id="PF11774">
    <property type="entry name" value="Lsr2"/>
    <property type="match status" value="1"/>
</dbReference>
<protein>
    <recommendedName>
        <fullName evidence="7">Lsr2 family protein</fullName>
    </recommendedName>
</protein>
<dbReference type="EMBL" id="CP015515">
    <property type="protein sequence ID" value="AND17185.1"/>
    <property type="molecule type" value="Genomic_DNA"/>
</dbReference>
<dbReference type="GO" id="GO:0003677">
    <property type="term" value="F:DNA binding"/>
    <property type="evidence" value="ECO:0007669"/>
    <property type="project" value="UniProtKB-KW"/>
</dbReference>
<feature type="region of interest" description="Disordered" evidence="2">
    <location>
        <begin position="60"/>
        <end position="79"/>
    </location>
</feature>
<keyword evidence="1" id="KW-0238">DNA-binding</keyword>
<dbReference type="GO" id="GO:0016746">
    <property type="term" value="F:acyltransferase activity"/>
    <property type="evidence" value="ECO:0007669"/>
    <property type="project" value="InterPro"/>
</dbReference>
<feature type="compositionally biased region" description="Low complexity" evidence="2">
    <location>
        <begin position="63"/>
        <end position="72"/>
    </location>
</feature>
<dbReference type="Gene3D" id="3.30.60.230">
    <property type="entry name" value="Lsr2, dimerization domain"/>
    <property type="match status" value="1"/>
</dbReference>
<dbReference type="Gene3D" id="4.10.320.10">
    <property type="entry name" value="E3-binding domain"/>
    <property type="match status" value="1"/>
</dbReference>
<dbReference type="STRING" id="33888.A6122_2061"/>
<dbReference type="InterPro" id="IPR055370">
    <property type="entry name" value="Lsr2_DNA-bd"/>
</dbReference>
<evidence type="ECO:0000313" key="6">
    <source>
        <dbReference type="Proteomes" id="UP000077071"/>
    </source>
</evidence>
<dbReference type="KEGG" id="rtn:A6122_2061"/>
<dbReference type="InterPro" id="IPR036625">
    <property type="entry name" value="E3-bd_dom_sf"/>
</dbReference>
<evidence type="ECO:0000259" key="3">
    <source>
        <dbReference type="Pfam" id="PF11774"/>
    </source>
</evidence>
<dbReference type="InterPro" id="IPR042261">
    <property type="entry name" value="Lsr2-like_dimerization"/>
</dbReference>
<reference evidence="5 6" key="1">
    <citation type="submission" date="2016-05" db="EMBL/GenBank/DDBJ databases">
        <title>Complete genome sequence of Rathayibacter tritici NCPPB 1953.</title>
        <authorList>
            <person name="Park J."/>
            <person name="Lee H.-H."/>
            <person name="Lee S.-W."/>
            <person name="Seo Y.-S."/>
        </authorList>
    </citation>
    <scope>NUCLEOTIDE SEQUENCE [LARGE SCALE GENOMIC DNA]</scope>
    <source>
        <strain evidence="5 6">NCPPB 1953</strain>
    </source>
</reference>
<evidence type="ECO:0008006" key="7">
    <source>
        <dbReference type="Google" id="ProtNLM"/>
    </source>
</evidence>
<dbReference type="PATRIC" id="fig|33888.3.peg.2284"/>
<dbReference type="Proteomes" id="UP000077071">
    <property type="component" value="Chromosome"/>
</dbReference>
<feature type="domain" description="Lsr2 dimerization" evidence="3">
    <location>
        <begin position="1"/>
        <end position="58"/>
    </location>
</feature>
<proteinExistence type="predicted"/>
<evidence type="ECO:0000256" key="1">
    <source>
        <dbReference type="ARBA" id="ARBA00023125"/>
    </source>
</evidence>
<dbReference type="OrthoDB" id="4113332at2"/>
<dbReference type="Pfam" id="PF23359">
    <property type="entry name" value="Lsr2_DNA-bd"/>
    <property type="match status" value="1"/>
</dbReference>
<gene>
    <name evidence="5" type="ORF">A6122_2061</name>
</gene>
<evidence type="ECO:0000256" key="2">
    <source>
        <dbReference type="SAM" id="MobiDB-lite"/>
    </source>
</evidence>
<evidence type="ECO:0000259" key="4">
    <source>
        <dbReference type="Pfam" id="PF23359"/>
    </source>
</evidence>
<organism evidence="5 6">
    <name type="scientific">Rathayibacter tritici</name>
    <dbReference type="NCBI Taxonomy" id="33888"/>
    <lineage>
        <taxon>Bacteria</taxon>
        <taxon>Bacillati</taxon>
        <taxon>Actinomycetota</taxon>
        <taxon>Actinomycetes</taxon>
        <taxon>Micrococcales</taxon>
        <taxon>Microbacteriaceae</taxon>
        <taxon>Rathayibacter</taxon>
    </lineage>
</organism>
<dbReference type="RefSeq" id="WP_084415975.1">
    <property type="nucleotide sequence ID" value="NZ_CP015515.1"/>
</dbReference>
<evidence type="ECO:0000313" key="5">
    <source>
        <dbReference type="EMBL" id="AND17185.1"/>
    </source>
</evidence>
<dbReference type="AlphaFoldDB" id="A0A169C2R7"/>
<accession>A0A169C2R7</accession>
<sequence>MAQKVTLVDDLDGTALDENGGTVRFSFDGANYEIDLSAENSKKFEKALAPYIDGARKVRGGVAQQSSSSSAAKRSDPQRLKAIREWANANGHEVSSRGRIPQVGTLAVRVALRPALEVCTRTAARASPRAAPHVEGPGFRLRTSRIASPNLRGLGYPPPVALGRSDLPLHFLDREEWLLGRSRQIDPDCRLTPSGRRSCHADRWWGCGWGRGCRHRGVRLGGSPAHVLGLVAAAEE</sequence>
<keyword evidence="6" id="KW-1185">Reference proteome</keyword>
<feature type="domain" description="Lsr2 DNA-binding" evidence="4">
    <location>
        <begin position="76"/>
        <end position="102"/>
    </location>
</feature>
<dbReference type="InterPro" id="IPR024412">
    <property type="entry name" value="Lsr2_dim_dom"/>
</dbReference>